<accession>A0ABN1FLU7</accession>
<organism evidence="4 5">
    <name type="scientific">Streptomyces crystallinus</name>
    <dbReference type="NCBI Taxonomy" id="68191"/>
    <lineage>
        <taxon>Bacteria</taxon>
        <taxon>Bacillati</taxon>
        <taxon>Actinomycetota</taxon>
        <taxon>Actinomycetes</taxon>
        <taxon>Kitasatosporales</taxon>
        <taxon>Streptomycetaceae</taxon>
        <taxon>Streptomyces</taxon>
    </lineage>
</organism>
<reference evidence="4 5" key="1">
    <citation type="journal article" date="2019" name="Int. J. Syst. Evol. Microbiol.">
        <title>The Global Catalogue of Microorganisms (GCM) 10K type strain sequencing project: providing services to taxonomists for standard genome sequencing and annotation.</title>
        <authorList>
            <consortium name="The Broad Institute Genomics Platform"/>
            <consortium name="The Broad Institute Genome Sequencing Center for Infectious Disease"/>
            <person name="Wu L."/>
            <person name="Ma J."/>
        </authorList>
    </citation>
    <scope>NUCLEOTIDE SEQUENCE [LARGE SCALE GENOMIC DNA]</scope>
    <source>
        <strain evidence="4 5">JCM 5067</strain>
    </source>
</reference>
<proteinExistence type="predicted"/>
<keyword evidence="1 2" id="KW-0238">DNA-binding</keyword>
<dbReference type="InterPro" id="IPR041583">
    <property type="entry name" value="TetR_C_31"/>
</dbReference>
<dbReference type="InterPro" id="IPR001647">
    <property type="entry name" value="HTH_TetR"/>
</dbReference>
<evidence type="ECO:0000313" key="4">
    <source>
        <dbReference type="EMBL" id="GAA0593528.1"/>
    </source>
</evidence>
<evidence type="ECO:0000256" key="2">
    <source>
        <dbReference type="PROSITE-ProRule" id="PRU00335"/>
    </source>
</evidence>
<dbReference type="SUPFAM" id="SSF48498">
    <property type="entry name" value="Tetracyclin repressor-like, C-terminal domain"/>
    <property type="match status" value="1"/>
</dbReference>
<dbReference type="SUPFAM" id="SSF46689">
    <property type="entry name" value="Homeodomain-like"/>
    <property type="match status" value="1"/>
</dbReference>
<evidence type="ECO:0000259" key="3">
    <source>
        <dbReference type="PROSITE" id="PS50977"/>
    </source>
</evidence>
<protein>
    <submittedName>
        <fullName evidence="4">TetR/AcrR family transcriptional regulator</fullName>
    </submittedName>
</protein>
<dbReference type="Gene3D" id="1.10.357.10">
    <property type="entry name" value="Tetracycline Repressor, domain 2"/>
    <property type="match status" value="1"/>
</dbReference>
<evidence type="ECO:0000256" key="1">
    <source>
        <dbReference type="ARBA" id="ARBA00023125"/>
    </source>
</evidence>
<dbReference type="PROSITE" id="PS50977">
    <property type="entry name" value="HTH_TETR_2"/>
    <property type="match status" value="1"/>
</dbReference>
<feature type="DNA-binding region" description="H-T-H motif" evidence="2">
    <location>
        <begin position="28"/>
        <end position="47"/>
    </location>
</feature>
<dbReference type="EMBL" id="BAAACA010000014">
    <property type="protein sequence ID" value="GAA0593528.1"/>
    <property type="molecule type" value="Genomic_DNA"/>
</dbReference>
<keyword evidence="5" id="KW-1185">Reference proteome</keyword>
<sequence>MTQTTLRRQRLADAAISTLADSGMRGLTHRAVDQAADVPLGSCSYYFRTRQDLLQAAVERLAELDIDEIDDRPALIGPASVAQIAEATADLIQHWTTAGRERMLARYELALEAPRRPELRAALHKAGSRHRAVAAHLLASAGAPDAAAQANAFVALLDGILLNQLTAAAPHQLSPEQLRHSVLTLIHTCTTPAGPGAERRSA</sequence>
<name>A0ABN1FLU7_9ACTN</name>
<gene>
    <name evidence="4" type="ORF">GCM10010394_23580</name>
</gene>
<dbReference type="Pfam" id="PF17940">
    <property type="entry name" value="TetR_C_31"/>
    <property type="match status" value="1"/>
</dbReference>
<dbReference type="Proteomes" id="UP001500668">
    <property type="component" value="Unassembled WGS sequence"/>
</dbReference>
<evidence type="ECO:0000313" key="5">
    <source>
        <dbReference type="Proteomes" id="UP001500668"/>
    </source>
</evidence>
<dbReference type="InterPro" id="IPR036271">
    <property type="entry name" value="Tet_transcr_reg_TetR-rel_C_sf"/>
</dbReference>
<dbReference type="RefSeq" id="WP_344073202.1">
    <property type="nucleotide sequence ID" value="NZ_BAAACA010000014.1"/>
</dbReference>
<dbReference type="InterPro" id="IPR009057">
    <property type="entry name" value="Homeodomain-like_sf"/>
</dbReference>
<comment type="caution">
    <text evidence="4">The sequence shown here is derived from an EMBL/GenBank/DDBJ whole genome shotgun (WGS) entry which is preliminary data.</text>
</comment>
<feature type="domain" description="HTH tetR-type" evidence="3">
    <location>
        <begin position="5"/>
        <end position="65"/>
    </location>
</feature>